<keyword evidence="2" id="KW-0238">DNA-binding</keyword>
<dbReference type="PRINTS" id="PR00040">
    <property type="entry name" value="HTHMERR"/>
</dbReference>
<dbReference type="InterPro" id="IPR000551">
    <property type="entry name" value="MerR-type_HTH_dom"/>
</dbReference>
<evidence type="ECO:0000313" key="6">
    <source>
        <dbReference type="Proteomes" id="UP000215145"/>
    </source>
</evidence>
<dbReference type="Gene3D" id="1.10.1660.10">
    <property type="match status" value="1"/>
</dbReference>
<sequence>MKISQIAKLTGTSARSVRYYEKKGLLTASRQDNNYRDFDDSIVELINTIQMYLGLGLTTEQIKTILYCEHPEMAESEQNGKKDEYCEELLLHYEAKLIEVIEQKKTMDEVQKRLEKQIKIMKEHQDKWL</sequence>
<dbReference type="PROSITE" id="PS50937">
    <property type="entry name" value="HTH_MERR_2"/>
    <property type="match status" value="1"/>
</dbReference>
<dbReference type="Proteomes" id="UP000215145">
    <property type="component" value="Unassembled WGS sequence"/>
</dbReference>
<evidence type="ECO:0000256" key="2">
    <source>
        <dbReference type="ARBA" id="ARBA00023125"/>
    </source>
</evidence>
<keyword evidence="1" id="KW-0805">Transcription regulation</keyword>
<evidence type="ECO:0000259" key="4">
    <source>
        <dbReference type="PROSITE" id="PS50937"/>
    </source>
</evidence>
<dbReference type="AlphaFoldDB" id="A0A229P0I8"/>
<dbReference type="PANTHER" id="PTHR30204">
    <property type="entry name" value="REDOX-CYCLING DRUG-SENSING TRANSCRIPTIONAL ACTIVATOR SOXR"/>
    <property type="match status" value="1"/>
</dbReference>
<gene>
    <name evidence="5" type="ORF">CGZ75_03240</name>
</gene>
<organism evidence="5 6">
    <name type="scientific">Paenibacillus herberti</name>
    <dbReference type="NCBI Taxonomy" id="1619309"/>
    <lineage>
        <taxon>Bacteria</taxon>
        <taxon>Bacillati</taxon>
        <taxon>Bacillota</taxon>
        <taxon>Bacilli</taxon>
        <taxon>Bacillales</taxon>
        <taxon>Paenibacillaceae</taxon>
        <taxon>Paenibacillus</taxon>
    </lineage>
</organism>
<dbReference type="RefSeq" id="WP_089522845.1">
    <property type="nucleotide sequence ID" value="NZ_NMUQ01000001.1"/>
</dbReference>
<evidence type="ECO:0000313" key="5">
    <source>
        <dbReference type="EMBL" id="OXM15753.1"/>
    </source>
</evidence>
<dbReference type="InterPro" id="IPR047057">
    <property type="entry name" value="MerR_fam"/>
</dbReference>
<dbReference type="Pfam" id="PF13411">
    <property type="entry name" value="MerR_1"/>
    <property type="match status" value="1"/>
</dbReference>
<feature type="domain" description="HTH merR-type" evidence="4">
    <location>
        <begin position="1"/>
        <end position="68"/>
    </location>
</feature>
<reference evidence="5 6" key="1">
    <citation type="submission" date="2017-07" db="EMBL/GenBank/DDBJ databases">
        <title>Paenibacillus herberti R33 genome sequencing and assembly.</title>
        <authorList>
            <person name="Su W."/>
        </authorList>
    </citation>
    <scope>NUCLEOTIDE SEQUENCE [LARGE SCALE GENOMIC DNA]</scope>
    <source>
        <strain evidence="5 6">R33</strain>
    </source>
</reference>
<dbReference type="OrthoDB" id="9806513at2"/>
<name>A0A229P0I8_9BACL</name>
<keyword evidence="6" id="KW-1185">Reference proteome</keyword>
<dbReference type="InterPro" id="IPR009061">
    <property type="entry name" value="DNA-bd_dom_put_sf"/>
</dbReference>
<keyword evidence="3" id="KW-0804">Transcription</keyword>
<dbReference type="PANTHER" id="PTHR30204:SF94">
    <property type="entry name" value="HEAVY METAL-DEPENDENT TRANSCRIPTIONAL REGULATOR HI_0293-RELATED"/>
    <property type="match status" value="1"/>
</dbReference>
<evidence type="ECO:0000256" key="3">
    <source>
        <dbReference type="ARBA" id="ARBA00023163"/>
    </source>
</evidence>
<accession>A0A229P0I8</accession>
<dbReference type="SUPFAM" id="SSF46955">
    <property type="entry name" value="Putative DNA-binding domain"/>
    <property type="match status" value="1"/>
</dbReference>
<comment type="caution">
    <text evidence="5">The sequence shown here is derived from an EMBL/GenBank/DDBJ whole genome shotgun (WGS) entry which is preliminary data.</text>
</comment>
<dbReference type="EMBL" id="NMUQ01000001">
    <property type="protein sequence ID" value="OXM15753.1"/>
    <property type="molecule type" value="Genomic_DNA"/>
</dbReference>
<dbReference type="SMART" id="SM00422">
    <property type="entry name" value="HTH_MERR"/>
    <property type="match status" value="1"/>
</dbReference>
<protein>
    <submittedName>
        <fullName evidence="5">MerR family transcriptional regulator</fullName>
    </submittedName>
</protein>
<proteinExistence type="predicted"/>
<dbReference type="GO" id="GO:0003700">
    <property type="term" value="F:DNA-binding transcription factor activity"/>
    <property type="evidence" value="ECO:0007669"/>
    <property type="project" value="InterPro"/>
</dbReference>
<dbReference type="GO" id="GO:0003677">
    <property type="term" value="F:DNA binding"/>
    <property type="evidence" value="ECO:0007669"/>
    <property type="project" value="UniProtKB-KW"/>
</dbReference>
<evidence type="ECO:0000256" key="1">
    <source>
        <dbReference type="ARBA" id="ARBA00023015"/>
    </source>
</evidence>